<reference evidence="10" key="2">
    <citation type="submission" date="2025-08" db="UniProtKB">
        <authorList>
            <consortium name="RefSeq"/>
        </authorList>
    </citation>
    <scope>IDENTIFICATION</scope>
    <source>
        <tissue evidence="10">Leaf</tissue>
    </source>
</reference>
<dbReference type="Pfam" id="PF00249">
    <property type="entry name" value="Myb_DNA-binding"/>
    <property type="match status" value="2"/>
</dbReference>
<keyword evidence="3" id="KW-0805">Transcription regulation</keyword>
<gene>
    <name evidence="10" type="primary">LOC109728618</name>
</gene>
<protein>
    <submittedName>
        <fullName evidence="10">Transcription factor MYB34-like isoform X1</fullName>
    </submittedName>
</protein>
<dbReference type="AlphaFoldDB" id="A0A6P5H159"/>
<organism evidence="9 10">
    <name type="scientific">Ananas comosus</name>
    <name type="common">Pineapple</name>
    <name type="synonym">Ananas ananas</name>
    <dbReference type="NCBI Taxonomy" id="4615"/>
    <lineage>
        <taxon>Eukaryota</taxon>
        <taxon>Viridiplantae</taxon>
        <taxon>Streptophyta</taxon>
        <taxon>Embryophyta</taxon>
        <taxon>Tracheophyta</taxon>
        <taxon>Spermatophyta</taxon>
        <taxon>Magnoliopsida</taxon>
        <taxon>Liliopsida</taxon>
        <taxon>Poales</taxon>
        <taxon>Bromeliaceae</taxon>
        <taxon>Bromelioideae</taxon>
        <taxon>Ananas</taxon>
    </lineage>
</organism>
<keyword evidence="6" id="KW-0539">Nucleus</keyword>
<feature type="domain" description="Myb-like" evidence="7">
    <location>
        <begin position="42"/>
        <end position="94"/>
    </location>
</feature>
<dbReference type="SUPFAM" id="SSF46689">
    <property type="entry name" value="Homeodomain-like"/>
    <property type="match status" value="1"/>
</dbReference>
<evidence type="ECO:0000313" key="9">
    <source>
        <dbReference type="Proteomes" id="UP000515123"/>
    </source>
</evidence>
<dbReference type="OrthoDB" id="2143914at2759"/>
<keyword evidence="5" id="KW-0804">Transcription</keyword>
<dbReference type="Proteomes" id="UP000515123">
    <property type="component" value="Linkage group 24"/>
</dbReference>
<evidence type="ECO:0000259" key="7">
    <source>
        <dbReference type="PROSITE" id="PS50090"/>
    </source>
</evidence>
<sequence length="363" mass="39987">MLELLLLRPSCILFAEPKSLDSSLSILASVLRKMGRAPCCDEIGVKKGPWTPEEDKLLVEYIQKNGHGSWRHLPKLAGLNRCGKSCRLRWTNYLRPDIKRGRFAEEEEKLIIHLHSLLGNKWSSIAARLPGRTDNEIKNHWNTHLRKKLLHMGIDPVTHKPRTDLNLFTSSLNLIKLQADATHLAKLQLAQGLLQVLTTTATTTSNSNPNMDLVGLMGLLSSLRNYEGFVNSNNSSPHGIQGSHSSLSSLPNMGFENQIGEFQAPIDHGPSPHELRVESNGASKNLYTSSTMNSNAMPPLVSATNSENAQMYASNSGGSVPLSSPSSTLFDAWEGLNLEDLNNDFGLKDMLEQISSSSSLHSY</sequence>
<evidence type="ECO:0000256" key="2">
    <source>
        <dbReference type="ARBA" id="ARBA00022737"/>
    </source>
</evidence>
<evidence type="ECO:0000256" key="6">
    <source>
        <dbReference type="ARBA" id="ARBA00023242"/>
    </source>
</evidence>
<dbReference type="GO" id="GO:0005634">
    <property type="term" value="C:nucleus"/>
    <property type="evidence" value="ECO:0007669"/>
    <property type="project" value="UniProtKB-SubCell"/>
</dbReference>
<evidence type="ECO:0000256" key="1">
    <source>
        <dbReference type="ARBA" id="ARBA00004123"/>
    </source>
</evidence>
<keyword evidence="2" id="KW-0677">Repeat</keyword>
<keyword evidence="9" id="KW-1185">Reference proteome</keyword>
<dbReference type="InterPro" id="IPR017930">
    <property type="entry name" value="Myb_dom"/>
</dbReference>
<dbReference type="PANTHER" id="PTHR47994">
    <property type="entry name" value="F14D16.11-RELATED"/>
    <property type="match status" value="1"/>
</dbReference>
<feature type="domain" description="HTH myb-type" evidence="8">
    <location>
        <begin position="42"/>
        <end position="94"/>
    </location>
</feature>
<evidence type="ECO:0000313" key="10">
    <source>
        <dbReference type="RefSeq" id="XP_020114671.1"/>
    </source>
</evidence>
<evidence type="ECO:0000256" key="5">
    <source>
        <dbReference type="ARBA" id="ARBA00023163"/>
    </source>
</evidence>
<dbReference type="FunFam" id="1.10.10.60:FF:000001">
    <property type="entry name" value="MYB-related transcription factor"/>
    <property type="match status" value="1"/>
</dbReference>
<keyword evidence="4" id="KW-0238">DNA-binding</keyword>
<dbReference type="InterPro" id="IPR001005">
    <property type="entry name" value="SANT/Myb"/>
</dbReference>
<feature type="domain" description="HTH myb-type" evidence="8">
    <location>
        <begin position="95"/>
        <end position="149"/>
    </location>
</feature>
<evidence type="ECO:0000259" key="8">
    <source>
        <dbReference type="PROSITE" id="PS51294"/>
    </source>
</evidence>
<dbReference type="FunFam" id="1.10.10.60:FF:000349">
    <property type="entry name" value="Transcription factor MYB39"/>
    <property type="match status" value="1"/>
</dbReference>
<evidence type="ECO:0000256" key="3">
    <source>
        <dbReference type="ARBA" id="ARBA00023015"/>
    </source>
</evidence>
<feature type="domain" description="Myb-like" evidence="7">
    <location>
        <begin position="95"/>
        <end position="145"/>
    </location>
</feature>
<dbReference type="CDD" id="cd00167">
    <property type="entry name" value="SANT"/>
    <property type="match status" value="2"/>
</dbReference>
<dbReference type="PROSITE" id="PS51294">
    <property type="entry name" value="HTH_MYB"/>
    <property type="match status" value="2"/>
</dbReference>
<dbReference type="InterPro" id="IPR009057">
    <property type="entry name" value="Homeodomain-like_sf"/>
</dbReference>
<dbReference type="GO" id="GO:0003677">
    <property type="term" value="F:DNA binding"/>
    <property type="evidence" value="ECO:0007669"/>
    <property type="project" value="UniProtKB-KW"/>
</dbReference>
<dbReference type="InterPro" id="IPR015495">
    <property type="entry name" value="Myb_TF_plants"/>
</dbReference>
<dbReference type="RefSeq" id="XP_020114671.1">
    <property type="nucleotide sequence ID" value="XM_020259082.1"/>
</dbReference>
<evidence type="ECO:0000256" key="4">
    <source>
        <dbReference type="ARBA" id="ARBA00023125"/>
    </source>
</evidence>
<dbReference type="PANTHER" id="PTHR47994:SF5">
    <property type="entry name" value="F14D16.11-RELATED"/>
    <property type="match status" value="1"/>
</dbReference>
<dbReference type="GeneID" id="109728618"/>
<accession>A0A6P5H159</accession>
<name>A0A6P5H159_ANACO</name>
<dbReference type="PROSITE" id="PS50090">
    <property type="entry name" value="MYB_LIKE"/>
    <property type="match status" value="2"/>
</dbReference>
<dbReference type="SMART" id="SM00717">
    <property type="entry name" value="SANT"/>
    <property type="match status" value="2"/>
</dbReference>
<reference evidence="9" key="1">
    <citation type="journal article" date="2015" name="Nat. Genet.">
        <title>The pineapple genome and the evolution of CAM photosynthesis.</title>
        <authorList>
            <person name="Ming R."/>
            <person name="VanBuren R."/>
            <person name="Wai C.M."/>
            <person name="Tang H."/>
            <person name="Schatz M.C."/>
            <person name="Bowers J.E."/>
            <person name="Lyons E."/>
            <person name="Wang M.L."/>
            <person name="Chen J."/>
            <person name="Biggers E."/>
            <person name="Zhang J."/>
            <person name="Huang L."/>
            <person name="Zhang L."/>
            <person name="Miao W."/>
            <person name="Zhang J."/>
            <person name="Ye Z."/>
            <person name="Miao C."/>
            <person name="Lin Z."/>
            <person name="Wang H."/>
            <person name="Zhou H."/>
            <person name="Yim W.C."/>
            <person name="Priest H.D."/>
            <person name="Zheng C."/>
            <person name="Woodhouse M."/>
            <person name="Edger P.P."/>
            <person name="Guyot R."/>
            <person name="Guo H.B."/>
            <person name="Guo H."/>
            <person name="Zheng G."/>
            <person name="Singh R."/>
            <person name="Sharma A."/>
            <person name="Min X."/>
            <person name="Zheng Y."/>
            <person name="Lee H."/>
            <person name="Gurtowski J."/>
            <person name="Sedlazeck F.J."/>
            <person name="Harkess A."/>
            <person name="McKain M.R."/>
            <person name="Liao Z."/>
            <person name="Fang J."/>
            <person name="Liu J."/>
            <person name="Zhang X."/>
            <person name="Zhang Q."/>
            <person name="Hu W."/>
            <person name="Qin Y."/>
            <person name="Wang K."/>
            <person name="Chen L.Y."/>
            <person name="Shirley N."/>
            <person name="Lin Y.R."/>
            <person name="Liu L.Y."/>
            <person name="Hernandez A.G."/>
            <person name="Wright C.L."/>
            <person name="Bulone V."/>
            <person name="Tuskan G.A."/>
            <person name="Heath K."/>
            <person name="Zee F."/>
            <person name="Moore P.H."/>
            <person name="Sunkar R."/>
            <person name="Leebens-Mack J.H."/>
            <person name="Mockler T."/>
            <person name="Bennetzen J.L."/>
            <person name="Freeling M."/>
            <person name="Sankoff D."/>
            <person name="Paterson A.H."/>
            <person name="Zhu X."/>
            <person name="Yang X."/>
            <person name="Smith J.A."/>
            <person name="Cushman J.C."/>
            <person name="Paull R.E."/>
            <person name="Yu Q."/>
        </authorList>
    </citation>
    <scope>NUCLEOTIDE SEQUENCE [LARGE SCALE GENOMIC DNA]</scope>
    <source>
        <strain evidence="9">cv. F153</strain>
    </source>
</reference>
<dbReference type="Gene3D" id="1.10.10.60">
    <property type="entry name" value="Homeodomain-like"/>
    <property type="match status" value="2"/>
</dbReference>
<comment type="subcellular location">
    <subcellularLocation>
        <location evidence="1">Nucleus</location>
    </subcellularLocation>
</comment>
<proteinExistence type="predicted"/>